<organism evidence="1 2">
    <name type="scientific">Rhabditophanes sp. KR3021</name>
    <dbReference type="NCBI Taxonomy" id="114890"/>
    <lineage>
        <taxon>Eukaryota</taxon>
        <taxon>Metazoa</taxon>
        <taxon>Ecdysozoa</taxon>
        <taxon>Nematoda</taxon>
        <taxon>Chromadorea</taxon>
        <taxon>Rhabditida</taxon>
        <taxon>Tylenchina</taxon>
        <taxon>Panagrolaimomorpha</taxon>
        <taxon>Strongyloidoidea</taxon>
        <taxon>Alloionematidae</taxon>
        <taxon>Rhabditophanes</taxon>
    </lineage>
</organism>
<protein>
    <submittedName>
        <fullName evidence="2">ShKT domain-containing protein</fullName>
    </submittedName>
</protein>
<accession>A0AC35U641</accession>
<reference evidence="2" key="1">
    <citation type="submission" date="2016-11" db="UniProtKB">
        <authorList>
            <consortium name="WormBaseParasite"/>
        </authorList>
    </citation>
    <scope>IDENTIFICATION</scope>
    <source>
        <strain evidence="2">KR3021</strain>
    </source>
</reference>
<proteinExistence type="predicted"/>
<name>A0AC35U641_9BILA</name>
<dbReference type="WBParaSite" id="RSKR_0000770650.1">
    <property type="protein sequence ID" value="RSKR_0000770650.1"/>
    <property type="gene ID" value="RSKR_0000770650"/>
</dbReference>
<evidence type="ECO:0000313" key="1">
    <source>
        <dbReference type="Proteomes" id="UP000095286"/>
    </source>
</evidence>
<evidence type="ECO:0000313" key="2">
    <source>
        <dbReference type="WBParaSite" id="RSKR_0000770650.1"/>
    </source>
</evidence>
<dbReference type="Proteomes" id="UP000095286">
    <property type="component" value="Unplaced"/>
</dbReference>
<sequence length="520" mass="58350">MEDGARCFLCPELGQHQLPQQACAIVKKSGENKSSIGCQQLPDLCVSEFRSRYTDFYDAMDRKFKAGLILKNKKTSPKTQSTFLNINGLFTKKIHLLATTTLLPQTTTIDFSTDTEATPVDELASNDLETGVRTSIMNKNLDKNFTTKFFEAPQLIESTTHLPSSPLPPTQSHSFLSSMSRLNKSKAVLPFDAKGRSKIKDLIMKKNKRVMKNIESPTEFETTTGKTLTESTTTDFMESTTNFDNNILSTQSLPTAQSHVPIPKRICKDRHKLCCFWALSGECKLNPWMMINCGSACGTCHCTLREADKCVSIGIKCELPTTIQPTTTLRITTTDSTPPGKLNNNSTTFKNATSPSVPSLKNDKKVEERKLLSNKSLINHRKNGKQIINTGAIFTEKTTKRVVVTTTAPQHTTTTIEPTTSTTKKYYQSTEKPCEDYHKNCRFWALLGECVKNPFWLRTRCQKSCNSCGDEIDTIFAPKPSKGCVNHHKLCQFWAYNKQCHLNPNWMLVHCACACANYHF</sequence>